<reference evidence="2 3" key="1">
    <citation type="submission" date="2015-10" db="EMBL/GenBank/DDBJ databases">
        <title>Transcriptomic analysis of a linuron degrading triple-species bacterial consortium.</title>
        <authorList>
            <person name="Albers P."/>
        </authorList>
    </citation>
    <scope>NUCLEOTIDE SEQUENCE [LARGE SCALE GENOMIC DNA]</scope>
    <source>
        <strain evidence="2 3">WDL6</strain>
    </source>
</reference>
<evidence type="ECO:0000256" key="1">
    <source>
        <dbReference type="SAM" id="Phobius"/>
    </source>
</evidence>
<feature type="transmembrane region" description="Helical" evidence="1">
    <location>
        <begin position="12"/>
        <end position="31"/>
    </location>
</feature>
<gene>
    <name evidence="2" type="ORF">APY04_1727</name>
</gene>
<dbReference type="EMBL" id="LMTR01000051">
    <property type="protein sequence ID" value="KWT68990.1"/>
    <property type="molecule type" value="Genomic_DNA"/>
</dbReference>
<organism evidence="2 3">
    <name type="scientific">Hyphomicrobium sulfonivorans</name>
    <dbReference type="NCBI Taxonomy" id="121290"/>
    <lineage>
        <taxon>Bacteria</taxon>
        <taxon>Pseudomonadati</taxon>
        <taxon>Pseudomonadota</taxon>
        <taxon>Alphaproteobacteria</taxon>
        <taxon>Hyphomicrobiales</taxon>
        <taxon>Hyphomicrobiaceae</taxon>
        <taxon>Hyphomicrobium</taxon>
    </lineage>
</organism>
<evidence type="ECO:0000313" key="2">
    <source>
        <dbReference type="EMBL" id="KWT68990.1"/>
    </source>
</evidence>
<comment type="caution">
    <text evidence="2">The sequence shown here is derived from an EMBL/GenBank/DDBJ whole genome shotgun (WGS) entry which is preliminary data.</text>
</comment>
<keyword evidence="1" id="KW-0812">Transmembrane</keyword>
<keyword evidence="3" id="KW-1185">Reference proteome</keyword>
<sequence length="79" mass="8515">MFFDTVLRTAGVITSLYAVAYFVTTMSIAALNGVSYSSGPMCGDGGCVTLAARQYQEARYALVADERPLWTAASFLNFN</sequence>
<keyword evidence="1" id="KW-0472">Membrane</keyword>
<dbReference type="OrthoDB" id="9864962at2"/>
<protein>
    <submittedName>
        <fullName evidence="2">Uncharacterized protein</fullName>
    </submittedName>
</protein>
<accession>A0A109BI87</accession>
<keyword evidence="1" id="KW-1133">Transmembrane helix</keyword>
<evidence type="ECO:0000313" key="3">
    <source>
        <dbReference type="Proteomes" id="UP000059074"/>
    </source>
</evidence>
<dbReference type="PATRIC" id="fig|121290.4.peg.677"/>
<name>A0A109BI87_HYPSL</name>
<dbReference type="RefSeq" id="WP_068461584.1">
    <property type="nucleotide sequence ID" value="NZ_JAEFBX010000003.1"/>
</dbReference>
<dbReference type="Proteomes" id="UP000059074">
    <property type="component" value="Unassembled WGS sequence"/>
</dbReference>
<dbReference type="STRING" id="121290.APY04_1727"/>
<proteinExistence type="predicted"/>
<dbReference type="AlphaFoldDB" id="A0A109BI87"/>